<dbReference type="InterPro" id="IPR000489">
    <property type="entry name" value="Pterin-binding_dom"/>
</dbReference>
<feature type="domain" description="Pterin-binding" evidence="1">
    <location>
        <begin position="1"/>
        <end position="109"/>
    </location>
</feature>
<evidence type="ECO:0000259" key="1">
    <source>
        <dbReference type="PROSITE" id="PS50972"/>
    </source>
</evidence>
<evidence type="ECO:0000313" key="2">
    <source>
        <dbReference type="EMBL" id="OGG48743.1"/>
    </source>
</evidence>
<organism evidence="2 3">
    <name type="scientific">Candidatus Kaiserbacteria bacterium RIFCSPHIGHO2_01_FULL_54_36b</name>
    <dbReference type="NCBI Taxonomy" id="1798483"/>
    <lineage>
        <taxon>Bacteria</taxon>
        <taxon>Candidatus Kaiseribacteriota</taxon>
    </lineage>
</organism>
<gene>
    <name evidence="2" type="ORF">A2704_03290</name>
</gene>
<sequence>MGIDDGDNVFRPKFPVARDAAEVEQLNMQALKSSAWVKEMEQDAGVPLETILATANKVLEESLANGWTDEHVAASKGIYSTTLVLAELAERLVAMRAHEYKTPYARAVALVFFDKYMAEIEKWKSSNLT</sequence>
<dbReference type="AlphaFoldDB" id="A0A1F6CHM5"/>
<reference evidence="2 3" key="1">
    <citation type="journal article" date="2016" name="Nat. Commun.">
        <title>Thousands of microbial genomes shed light on interconnected biogeochemical processes in an aquifer system.</title>
        <authorList>
            <person name="Anantharaman K."/>
            <person name="Brown C.T."/>
            <person name="Hug L.A."/>
            <person name="Sharon I."/>
            <person name="Castelle C.J."/>
            <person name="Probst A.J."/>
            <person name="Thomas B.C."/>
            <person name="Singh A."/>
            <person name="Wilkins M.J."/>
            <person name="Karaoz U."/>
            <person name="Brodie E.L."/>
            <person name="Williams K.H."/>
            <person name="Hubbard S.S."/>
            <person name="Banfield J.F."/>
        </authorList>
    </citation>
    <scope>NUCLEOTIDE SEQUENCE [LARGE SCALE GENOMIC DNA]</scope>
</reference>
<proteinExistence type="predicted"/>
<comment type="caution">
    <text evidence="2">The sequence shown here is derived from an EMBL/GenBank/DDBJ whole genome shotgun (WGS) entry which is preliminary data.</text>
</comment>
<dbReference type="EMBL" id="MFKW01000086">
    <property type="protein sequence ID" value="OGG48743.1"/>
    <property type="molecule type" value="Genomic_DNA"/>
</dbReference>
<accession>A0A1F6CHM5</accession>
<dbReference type="Proteomes" id="UP000176445">
    <property type="component" value="Unassembled WGS sequence"/>
</dbReference>
<dbReference type="GO" id="GO:0042558">
    <property type="term" value="P:pteridine-containing compound metabolic process"/>
    <property type="evidence" value="ECO:0007669"/>
    <property type="project" value="InterPro"/>
</dbReference>
<name>A0A1F6CHM5_9BACT</name>
<evidence type="ECO:0000313" key="3">
    <source>
        <dbReference type="Proteomes" id="UP000176445"/>
    </source>
</evidence>
<dbReference type="PROSITE" id="PS50972">
    <property type="entry name" value="PTERIN_BINDING"/>
    <property type="match status" value="1"/>
</dbReference>
<protein>
    <recommendedName>
        <fullName evidence="1">Pterin-binding domain-containing protein</fullName>
    </recommendedName>
</protein>